<accession>A8G958</accession>
<dbReference type="PANTHER" id="PTHR34595:SF7">
    <property type="entry name" value="SLL1039 PROTEIN"/>
    <property type="match status" value="1"/>
</dbReference>
<dbReference type="eggNOG" id="COG2308">
    <property type="taxonomic scope" value="Bacteria"/>
</dbReference>
<dbReference type="Pfam" id="PF14403">
    <property type="entry name" value="CP_ATPgrasp_2"/>
    <property type="match status" value="1"/>
</dbReference>
<name>A8G958_SERP5</name>
<dbReference type="InterPro" id="IPR025841">
    <property type="entry name" value="CP_ATPgrasp_2"/>
</dbReference>
<dbReference type="AlphaFoldDB" id="A8G958"/>
<dbReference type="KEGG" id="spe:Spro_0540"/>
<dbReference type="InterPro" id="IPR016450">
    <property type="entry name" value="UCP005522"/>
</dbReference>
<feature type="domain" description="Circularly permuted ATP-grasp type 2" evidence="1">
    <location>
        <begin position="92"/>
        <end position="465"/>
    </location>
</feature>
<dbReference type="Gene3D" id="3.40.50.11290">
    <property type="match status" value="1"/>
</dbReference>
<organism evidence="2">
    <name type="scientific">Serratia proteamaculans (strain 568)</name>
    <dbReference type="NCBI Taxonomy" id="399741"/>
    <lineage>
        <taxon>Bacteria</taxon>
        <taxon>Pseudomonadati</taxon>
        <taxon>Pseudomonadota</taxon>
        <taxon>Gammaproteobacteria</taxon>
        <taxon>Enterobacterales</taxon>
        <taxon>Yersiniaceae</taxon>
        <taxon>Serratia</taxon>
    </lineage>
</organism>
<dbReference type="SUPFAM" id="SSF56059">
    <property type="entry name" value="Glutathione synthetase ATP-binding domain-like"/>
    <property type="match status" value="1"/>
</dbReference>
<dbReference type="InterPro" id="IPR051680">
    <property type="entry name" value="ATP-dep_Glu-Cys_Ligase-2"/>
</dbReference>
<dbReference type="EMBL" id="CP000826">
    <property type="protein sequence ID" value="ABV39648.1"/>
    <property type="molecule type" value="Genomic_DNA"/>
</dbReference>
<dbReference type="Gene3D" id="3.30.1490.270">
    <property type="match status" value="1"/>
</dbReference>
<dbReference type="STRING" id="399741.Spro_0540"/>
<evidence type="ECO:0000313" key="2">
    <source>
        <dbReference type="EMBL" id="ABV39648.1"/>
    </source>
</evidence>
<sequence length="492" mass="54907">MLDPSTACNVDEVTMLNIDLSASPFFDEMLLAEGKHRGHYEAYCHWLQQADHKAIQRKREEAALLFHRVGITFNVYGEDDGAERLIPFDSVPRIIPAGEWAMLDRGIRQRVQALNAFLHDIYHQQHILKAGIIPAEQVLANDQYQPCMQGVDLHRNIYAHIVGVDMVRGGDGQYYVLEDNLRTPSGVSYMLENRKMMMRLYPELFAQQRIAPVERYPSHLLQTLRESSPINDPTVVVLTPGRFNSAYFEHSFLAQQMGVELVESADLFVKDGAVFMRTTAGPCKVDVIYRRVDDAFLDPLAFRPDSMLGVPGLLSVYRTGNVVLANAIGTGVADDKSIYPYVPEMVRFYLQEEPILNNVPTWQCRHKNELSYVLANLEQMVVKEVHGAGGYGMLIGPAATKDEIAHFRTLLLAKPHNYIAQNTLALSTCPTFVNDGLAPRHIDLRPFALSGAEIRLVPGGLTRVALAQGSLVVNSSQGGGTKDTWVLEDDAC</sequence>
<gene>
    <name evidence="2" type="ordered locus">Spro_0540</name>
</gene>
<dbReference type="PIRSF" id="PIRSF005522">
    <property type="entry name" value="UCP005522"/>
    <property type="match status" value="1"/>
</dbReference>
<dbReference type="PANTHER" id="PTHR34595">
    <property type="entry name" value="BLR5612 PROTEIN"/>
    <property type="match status" value="1"/>
</dbReference>
<proteinExistence type="predicted"/>
<evidence type="ECO:0000259" key="1">
    <source>
        <dbReference type="Pfam" id="PF14403"/>
    </source>
</evidence>
<reference evidence="2" key="1">
    <citation type="submission" date="2007-09" db="EMBL/GenBank/DDBJ databases">
        <title>Complete sequence of chromosome of Serratia proteamaculans 568.</title>
        <authorList>
            <consortium name="US DOE Joint Genome Institute"/>
            <person name="Copeland A."/>
            <person name="Lucas S."/>
            <person name="Lapidus A."/>
            <person name="Barry K."/>
            <person name="Glavina del Rio T."/>
            <person name="Dalin E."/>
            <person name="Tice H."/>
            <person name="Pitluck S."/>
            <person name="Chain P."/>
            <person name="Malfatti S."/>
            <person name="Shin M."/>
            <person name="Vergez L."/>
            <person name="Schmutz J."/>
            <person name="Larimer F."/>
            <person name="Land M."/>
            <person name="Hauser L."/>
            <person name="Kyrpides N."/>
            <person name="Kim E."/>
            <person name="Taghavi S."/>
            <person name="Newman L."/>
            <person name="Vangronsveld J."/>
            <person name="van der Lelie D."/>
            <person name="Richardson P."/>
        </authorList>
    </citation>
    <scope>NUCLEOTIDE SEQUENCE [LARGE SCALE GENOMIC DNA]</scope>
    <source>
        <strain evidence="2">568</strain>
    </source>
</reference>
<dbReference type="HOGENOM" id="CLU_017048_2_0_6"/>
<protein>
    <recommendedName>
        <fullName evidence="1">Circularly permuted ATP-grasp type 2 domain-containing protein</fullName>
    </recommendedName>
</protein>